<keyword evidence="4" id="KW-1185">Reference proteome</keyword>
<dbReference type="PANTHER" id="PTHR31616:SF10">
    <property type="entry name" value="TREHALASE"/>
    <property type="match status" value="1"/>
</dbReference>
<dbReference type="GO" id="GO:0005993">
    <property type="term" value="P:trehalose catabolic process"/>
    <property type="evidence" value="ECO:0007669"/>
    <property type="project" value="TreeGrafter"/>
</dbReference>
<feature type="domain" description="Trehalase-like N-terminal" evidence="2">
    <location>
        <begin position="17"/>
        <end position="192"/>
    </location>
</feature>
<proteinExistence type="predicted"/>
<accession>A0A7Z0IIR6</accession>
<evidence type="ECO:0000259" key="2">
    <source>
        <dbReference type="Pfam" id="PF19291"/>
    </source>
</evidence>
<dbReference type="InterPro" id="IPR008928">
    <property type="entry name" value="6-hairpin_glycosidase_sf"/>
</dbReference>
<dbReference type="InterPro" id="IPR012341">
    <property type="entry name" value="6hp_glycosidase-like_sf"/>
</dbReference>
<feature type="domain" description="GH15-like" evidence="1">
    <location>
        <begin position="241"/>
        <end position="576"/>
    </location>
</feature>
<dbReference type="Pfam" id="PF19291">
    <property type="entry name" value="TREH_N"/>
    <property type="match status" value="1"/>
</dbReference>
<gene>
    <name evidence="3" type="ORF">BJY26_003040</name>
</gene>
<evidence type="ECO:0000259" key="1">
    <source>
        <dbReference type="Pfam" id="PF00723"/>
    </source>
</evidence>
<sequence>MGTSLSEQFPPHVLREYALIADGERGALLGPRGDIAWMCVPRWHDDAVFSTLLGGGGVYSVSPEDPRTVWGGQYEPGSLIWRGRWITTDSIIECRNALAMPADPRCAILLRRVYAALGEARVRIHLDVHACFGRNDMTDVKYDSGVWTATSGPLHLRITGLDDAVLTDDGFLEAVVAIEEGDHRDLTLEIGDYAPVEAPVDPQFMWDATEHAWADAVPDLTDTLTPADARQAYAVLHGMTSATGGMVAAATTSLPERAKGSGNYDYRYVWIRDQCIVGQAIAACGAYPLLGDAVRFVSARLLSDGDRLAPAYTVTGGPVPDERHIGLPGYPGGSDKVGNGASDQFQLGVFGEALLLFAAAAGRDMLDADGWRAVDVCIEAVNRHWTEPDSGIWELGSARWAHSRLNCAAGLRAIAAYADAGKGAGLHARADEIVANVGADCLHPEGRWQRSPDDPRVDASLLLPILRGALNADDPRSVATVEAIRRDLGRDGYIYRFSQDARDLADAEGAFLMCGFDMAMVLNQIGKGDEALRHFDRNRDACGSPGLFTEEYDIGQRQLRGNLPQAFVHGALLEAAKRLA</sequence>
<name>A0A7Z0IIR6_9MICO</name>
<dbReference type="AlphaFoldDB" id="A0A7Z0IIR6"/>
<organism evidence="3 4">
    <name type="scientific">Spelaeicoccus albus</name>
    <dbReference type="NCBI Taxonomy" id="1280376"/>
    <lineage>
        <taxon>Bacteria</taxon>
        <taxon>Bacillati</taxon>
        <taxon>Actinomycetota</taxon>
        <taxon>Actinomycetes</taxon>
        <taxon>Micrococcales</taxon>
        <taxon>Brevibacteriaceae</taxon>
        <taxon>Spelaeicoccus</taxon>
    </lineage>
</organism>
<dbReference type="Pfam" id="PF00723">
    <property type="entry name" value="Glyco_hydro_15"/>
    <property type="match status" value="1"/>
</dbReference>
<dbReference type="RefSeq" id="WP_179429036.1">
    <property type="nucleotide sequence ID" value="NZ_JACBZP010000001.1"/>
</dbReference>
<reference evidence="3 4" key="1">
    <citation type="submission" date="2020-07" db="EMBL/GenBank/DDBJ databases">
        <title>Sequencing the genomes of 1000 actinobacteria strains.</title>
        <authorList>
            <person name="Klenk H.-P."/>
        </authorList>
    </citation>
    <scope>NUCLEOTIDE SEQUENCE [LARGE SCALE GENOMIC DNA]</scope>
    <source>
        <strain evidence="3 4">DSM 26341</strain>
    </source>
</reference>
<dbReference type="InterPro" id="IPR011613">
    <property type="entry name" value="GH15-like"/>
</dbReference>
<dbReference type="PANTHER" id="PTHR31616">
    <property type="entry name" value="TREHALASE"/>
    <property type="match status" value="1"/>
</dbReference>
<dbReference type="GO" id="GO:0015927">
    <property type="term" value="F:trehalase activity"/>
    <property type="evidence" value="ECO:0007669"/>
    <property type="project" value="TreeGrafter"/>
</dbReference>
<dbReference type="SUPFAM" id="SSF48208">
    <property type="entry name" value="Six-hairpin glycosidases"/>
    <property type="match status" value="1"/>
</dbReference>
<dbReference type="InterPro" id="IPR045582">
    <property type="entry name" value="Trehalase-like_N"/>
</dbReference>
<evidence type="ECO:0000313" key="4">
    <source>
        <dbReference type="Proteomes" id="UP000539111"/>
    </source>
</evidence>
<protein>
    <submittedName>
        <fullName evidence="3">GH15 family glucan-1,4-alpha-glucosidase</fullName>
    </submittedName>
</protein>
<dbReference type="Proteomes" id="UP000539111">
    <property type="component" value="Unassembled WGS sequence"/>
</dbReference>
<evidence type="ECO:0000313" key="3">
    <source>
        <dbReference type="EMBL" id="NYI68734.1"/>
    </source>
</evidence>
<comment type="caution">
    <text evidence="3">The sequence shown here is derived from an EMBL/GenBank/DDBJ whole genome shotgun (WGS) entry which is preliminary data.</text>
</comment>
<dbReference type="EMBL" id="JACBZP010000001">
    <property type="protein sequence ID" value="NYI68734.1"/>
    <property type="molecule type" value="Genomic_DNA"/>
</dbReference>
<dbReference type="Gene3D" id="1.50.10.10">
    <property type="match status" value="1"/>
</dbReference>